<accession>V4N339</accession>
<dbReference type="InterPro" id="IPR000864">
    <property type="entry name" value="Prot_inh_pot1"/>
</dbReference>
<keyword evidence="2" id="KW-0646">Protease inhibitor</keyword>
<dbReference type="GO" id="GO:0004867">
    <property type="term" value="F:serine-type endopeptidase inhibitor activity"/>
    <property type="evidence" value="ECO:0007669"/>
    <property type="project" value="UniProtKB-KW"/>
</dbReference>
<dbReference type="GO" id="GO:0009611">
    <property type="term" value="P:response to wounding"/>
    <property type="evidence" value="ECO:0007669"/>
    <property type="project" value="InterPro"/>
</dbReference>
<evidence type="ECO:0008006" key="6">
    <source>
        <dbReference type="Google" id="ProtNLM"/>
    </source>
</evidence>
<dbReference type="Gramene" id="ESQ39646">
    <property type="protein sequence ID" value="ESQ39646"/>
    <property type="gene ID" value="EUTSA_v10001147mg"/>
</dbReference>
<protein>
    <recommendedName>
        <fullName evidence="6">Serine protease inhibitor, potato inhibitor I-type family protein</fullName>
    </recommendedName>
</protein>
<proteinExistence type="inferred from homology"/>
<organism evidence="4 5">
    <name type="scientific">Eutrema salsugineum</name>
    <name type="common">Saltwater cress</name>
    <name type="synonym">Sisymbrium salsugineum</name>
    <dbReference type="NCBI Taxonomy" id="72664"/>
    <lineage>
        <taxon>Eukaryota</taxon>
        <taxon>Viridiplantae</taxon>
        <taxon>Streptophyta</taxon>
        <taxon>Embryophyta</taxon>
        <taxon>Tracheophyta</taxon>
        <taxon>Spermatophyta</taxon>
        <taxon>Magnoliopsida</taxon>
        <taxon>eudicotyledons</taxon>
        <taxon>Gunneridae</taxon>
        <taxon>Pentapetalae</taxon>
        <taxon>rosids</taxon>
        <taxon>malvids</taxon>
        <taxon>Brassicales</taxon>
        <taxon>Brassicaceae</taxon>
        <taxon>Eutremeae</taxon>
        <taxon>Eutrema</taxon>
    </lineage>
</organism>
<evidence type="ECO:0000313" key="4">
    <source>
        <dbReference type="EMBL" id="ESQ39646.1"/>
    </source>
</evidence>
<dbReference type="KEGG" id="eus:EUTSA_v10001147mg"/>
<dbReference type="SUPFAM" id="SSF54654">
    <property type="entry name" value="CI-2 family of serine protease inhibitors"/>
    <property type="match status" value="1"/>
</dbReference>
<evidence type="ECO:0000256" key="3">
    <source>
        <dbReference type="ARBA" id="ARBA00022900"/>
    </source>
</evidence>
<dbReference type="OrthoDB" id="10013825at2759"/>
<keyword evidence="3" id="KW-0722">Serine protease inhibitor</keyword>
<evidence type="ECO:0000313" key="5">
    <source>
        <dbReference type="Proteomes" id="UP000030689"/>
    </source>
</evidence>
<dbReference type="PROSITE" id="PS00285">
    <property type="entry name" value="POTATO_INHIBITOR"/>
    <property type="match status" value="1"/>
</dbReference>
<evidence type="ECO:0000256" key="1">
    <source>
        <dbReference type="ARBA" id="ARBA00008210"/>
    </source>
</evidence>
<dbReference type="Pfam" id="PF00280">
    <property type="entry name" value="potato_inhibit"/>
    <property type="match status" value="1"/>
</dbReference>
<reference evidence="4 5" key="1">
    <citation type="journal article" date="2013" name="Front. Plant Sci.">
        <title>The Reference Genome of the Halophytic Plant Eutrema salsugineum.</title>
        <authorList>
            <person name="Yang R."/>
            <person name="Jarvis D.E."/>
            <person name="Chen H."/>
            <person name="Beilstein M.A."/>
            <person name="Grimwood J."/>
            <person name="Jenkins J."/>
            <person name="Shu S."/>
            <person name="Prochnik S."/>
            <person name="Xin M."/>
            <person name="Ma C."/>
            <person name="Schmutz J."/>
            <person name="Wing R.A."/>
            <person name="Mitchell-Olds T."/>
            <person name="Schumaker K.S."/>
            <person name="Wang X."/>
        </authorList>
    </citation>
    <scope>NUCLEOTIDE SEQUENCE [LARGE SCALE GENOMIC DNA]</scope>
</reference>
<sequence length="97" mass="10650">MQNKCPTVGPKCEFCACSGKACQSRFPGLKVEWPELIGVSGIEAKKKIESDNPYVTAFIYPQDVIYVRAISCCNRVLLYVPNDNCPNGPVITRPIVG</sequence>
<dbReference type="Gene3D" id="3.30.10.10">
    <property type="entry name" value="Trypsin Inhibitor V, subunit A"/>
    <property type="match status" value="1"/>
</dbReference>
<dbReference type="InterPro" id="IPR036354">
    <property type="entry name" value="Prot_inh_pot1_sf"/>
</dbReference>
<dbReference type="EMBL" id="KI517465">
    <property type="protein sequence ID" value="ESQ39646.1"/>
    <property type="molecule type" value="Genomic_DNA"/>
</dbReference>
<dbReference type="PANTHER" id="PTHR33091:SF99">
    <property type="entry name" value="INHIBITOR OF TRYPSIN_HAGEMAN FACTOR-LIKE PROTEIN-RELATED"/>
    <property type="match status" value="1"/>
</dbReference>
<dbReference type="Proteomes" id="UP000030689">
    <property type="component" value="Unassembled WGS sequence"/>
</dbReference>
<dbReference type="OMA" id="CPNGPVQ"/>
<dbReference type="PANTHER" id="PTHR33091">
    <property type="entry name" value="PROTEIN, PUTATIVE, EXPRESSED-RELATED"/>
    <property type="match status" value="1"/>
</dbReference>
<comment type="similarity">
    <text evidence="1">Belongs to the protease inhibitor I13 (potato type I serine protease inhibitor) family.</text>
</comment>
<keyword evidence="5" id="KW-1185">Reference proteome</keyword>
<gene>
    <name evidence="4" type="ORF">EUTSA_v10001147mg</name>
</gene>
<name>V4N339_EUTSA</name>
<dbReference type="AlphaFoldDB" id="V4N339"/>
<evidence type="ECO:0000256" key="2">
    <source>
        <dbReference type="ARBA" id="ARBA00022690"/>
    </source>
</evidence>